<evidence type="ECO:0000259" key="1">
    <source>
        <dbReference type="PROSITE" id="PS50943"/>
    </source>
</evidence>
<protein>
    <submittedName>
        <fullName evidence="2">Helix-turn-helix transcriptional regulator</fullName>
    </submittedName>
</protein>
<evidence type="ECO:0000313" key="2">
    <source>
        <dbReference type="EMBL" id="MCF2562752.1"/>
    </source>
</evidence>
<organism evidence="2 3">
    <name type="scientific">Xylanibacter brevis</name>
    <dbReference type="NCBI Taxonomy" id="83231"/>
    <lineage>
        <taxon>Bacteria</taxon>
        <taxon>Pseudomonadati</taxon>
        <taxon>Bacteroidota</taxon>
        <taxon>Bacteroidia</taxon>
        <taxon>Bacteroidales</taxon>
        <taxon>Prevotellaceae</taxon>
        <taxon>Xylanibacter</taxon>
    </lineage>
</organism>
<proteinExistence type="predicted"/>
<comment type="caution">
    <text evidence="2">The sequence shown here is derived from an EMBL/GenBank/DDBJ whole genome shotgun (WGS) entry which is preliminary data.</text>
</comment>
<feature type="domain" description="HTH cro/C1-type" evidence="1">
    <location>
        <begin position="14"/>
        <end position="68"/>
    </location>
</feature>
<evidence type="ECO:0000313" key="3">
    <source>
        <dbReference type="Proteomes" id="UP001200470"/>
    </source>
</evidence>
<gene>
    <name evidence="2" type="ORF">I6E12_01285</name>
</gene>
<keyword evidence="3" id="KW-1185">Reference proteome</keyword>
<dbReference type="SMART" id="SM00530">
    <property type="entry name" value="HTH_XRE"/>
    <property type="match status" value="1"/>
</dbReference>
<dbReference type="RefSeq" id="WP_301637334.1">
    <property type="nucleotide sequence ID" value="NZ_JADYTN010000002.1"/>
</dbReference>
<dbReference type="Pfam" id="PF13560">
    <property type="entry name" value="HTH_31"/>
    <property type="match status" value="1"/>
</dbReference>
<dbReference type="Gene3D" id="1.10.260.40">
    <property type="entry name" value="lambda repressor-like DNA-binding domains"/>
    <property type="match status" value="1"/>
</dbReference>
<dbReference type="Proteomes" id="UP001200470">
    <property type="component" value="Unassembled WGS sequence"/>
</dbReference>
<dbReference type="InterPro" id="IPR001387">
    <property type="entry name" value="Cro/C1-type_HTH"/>
</dbReference>
<dbReference type="EMBL" id="JADYTN010000002">
    <property type="protein sequence ID" value="MCF2562752.1"/>
    <property type="molecule type" value="Genomic_DNA"/>
</dbReference>
<sequence>MKDKRIYGMFGPKIKAMRMERGLRQRHLAELLGTDMPMYSKMELGARRVRRDMIPKLAELYKVNEHELTTLWLADAVYATLKSEEKTLQLDAIDLAKEYFKADESL</sequence>
<dbReference type="CDD" id="cd00093">
    <property type="entry name" value="HTH_XRE"/>
    <property type="match status" value="1"/>
</dbReference>
<name>A0ABS9CDC0_9BACT</name>
<accession>A0ABS9CDC0</accession>
<dbReference type="InterPro" id="IPR010982">
    <property type="entry name" value="Lambda_DNA-bd_dom_sf"/>
</dbReference>
<reference evidence="2 3" key="1">
    <citation type="submission" date="2020-12" db="EMBL/GenBank/DDBJ databases">
        <title>Whole genome sequences of gut porcine anaerobes.</title>
        <authorList>
            <person name="Kubasova T."/>
            <person name="Jahodarova E."/>
            <person name="Rychlik I."/>
        </authorList>
    </citation>
    <scope>NUCLEOTIDE SEQUENCE [LARGE SCALE GENOMIC DNA]</scope>
    <source>
        <strain evidence="2 3">An925</strain>
    </source>
</reference>
<dbReference type="PROSITE" id="PS50943">
    <property type="entry name" value="HTH_CROC1"/>
    <property type="match status" value="1"/>
</dbReference>
<dbReference type="SUPFAM" id="SSF47413">
    <property type="entry name" value="lambda repressor-like DNA-binding domains"/>
    <property type="match status" value="1"/>
</dbReference>